<protein>
    <recommendedName>
        <fullName evidence="3">Transposase</fullName>
    </recommendedName>
</protein>
<keyword evidence="2" id="KW-1185">Reference proteome</keyword>
<reference evidence="1" key="1">
    <citation type="journal article" date="2021" name="Front. Microbiol.">
        <title>Comprehensive Comparative Genomics and Phenotyping of Methylobacterium Species.</title>
        <authorList>
            <person name="Alessa O."/>
            <person name="Ogura Y."/>
            <person name="Fujitani Y."/>
            <person name="Takami H."/>
            <person name="Hayashi T."/>
            <person name="Sahin N."/>
            <person name="Tani A."/>
        </authorList>
    </citation>
    <scope>NUCLEOTIDE SEQUENCE</scope>
    <source>
        <strain evidence="1">DSM 19015</strain>
    </source>
</reference>
<evidence type="ECO:0000313" key="1">
    <source>
        <dbReference type="EMBL" id="GJD94547.1"/>
    </source>
</evidence>
<gene>
    <name evidence="1" type="ORF">OCOJLMKI_1750</name>
</gene>
<comment type="caution">
    <text evidence="1">The sequence shown here is derived from an EMBL/GenBank/DDBJ whole genome shotgun (WGS) entry which is preliminary data.</text>
</comment>
<name>A0ABQ4RX55_9HYPH</name>
<dbReference type="Proteomes" id="UP001055125">
    <property type="component" value="Unassembled WGS sequence"/>
</dbReference>
<evidence type="ECO:0000313" key="2">
    <source>
        <dbReference type="Proteomes" id="UP001055125"/>
    </source>
</evidence>
<reference evidence="1" key="2">
    <citation type="submission" date="2021-08" db="EMBL/GenBank/DDBJ databases">
        <authorList>
            <person name="Tani A."/>
            <person name="Ola A."/>
            <person name="Ogura Y."/>
            <person name="Katsura K."/>
            <person name="Hayashi T."/>
        </authorList>
    </citation>
    <scope>NUCLEOTIDE SEQUENCE</scope>
    <source>
        <strain evidence="1">DSM 19015</strain>
    </source>
</reference>
<dbReference type="EMBL" id="BPQP01000025">
    <property type="protein sequence ID" value="GJD94547.1"/>
    <property type="molecule type" value="Genomic_DNA"/>
</dbReference>
<accession>A0ABQ4RX55</accession>
<organism evidence="1 2">
    <name type="scientific">Methylobacterium iners</name>
    <dbReference type="NCBI Taxonomy" id="418707"/>
    <lineage>
        <taxon>Bacteria</taxon>
        <taxon>Pseudomonadati</taxon>
        <taxon>Pseudomonadota</taxon>
        <taxon>Alphaproteobacteria</taxon>
        <taxon>Hyphomicrobiales</taxon>
        <taxon>Methylobacteriaceae</taxon>
        <taxon>Methylobacterium</taxon>
    </lineage>
</organism>
<proteinExistence type="predicted"/>
<sequence>MKAGALAITKSWVLAPRPWQPLALDAKDFDSKAAGRRDAVVEDVAWVGGEPQHDLVCPGGGGQTLSKMGR</sequence>
<evidence type="ECO:0008006" key="3">
    <source>
        <dbReference type="Google" id="ProtNLM"/>
    </source>
</evidence>